<dbReference type="PANTHER" id="PTHR37432">
    <property type="entry name" value="PROTEIN CBG21304"/>
    <property type="match status" value="1"/>
</dbReference>
<comment type="caution">
    <text evidence="2">The sequence shown here is derived from an EMBL/GenBank/DDBJ whole genome shotgun (WGS) entry which is preliminary data.</text>
</comment>
<evidence type="ECO:0000259" key="1">
    <source>
        <dbReference type="Pfam" id="PF05699"/>
    </source>
</evidence>
<dbReference type="OrthoDB" id="3062869at2759"/>
<dbReference type="InterPro" id="IPR008906">
    <property type="entry name" value="HATC_C_dom"/>
</dbReference>
<evidence type="ECO:0000313" key="3">
    <source>
        <dbReference type="Proteomes" id="UP000835052"/>
    </source>
</evidence>
<dbReference type="InterPro" id="IPR012337">
    <property type="entry name" value="RNaseH-like_sf"/>
</dbReference>
<organism evidence="2 3">
    <name type="scientific">Caenorhabditis auriculariae</name>
    <dbReference type="NCBI Taxonomy" id="2777116"/>
    <lineage>
        <taxon>Eukaryota</taxon>
        <taxon>Metazoa</taxon>
        <taxon>Ecdysozoa</taxon>
        <taxon>Nematoda</taxon>
        <taxon>Chromadorea</taxon>
        <taxon>Rhabditida</taxon>
        <taxon>Rhabditina</taxon>
        <taxon>Rhabditomorpha</taxon>
        <taxon>Rhabditoidea</taxon>
        <taxon>Rhabditidae</taxon>
        <taxon>Peloderinae</taxon>
        <taxon>Caenorhabditis</taxon>
    </lineage>
</organism>
<sequence>MTDATKSELPKLEYDVSYSKIDVIEMIAAGDVETRANGNFPSFHHIYDHDGLDTRHVQCIACGKVLANKTRGGQFKRHVRSTCRRREILQSPAPMIATDYEKLRRAITEYVLVSATPFQRIEKEPFVNLIVRIANTWNIDLDRTRLPKRKTVTEDVQTAVTSMLMRAADEARNFVDQGLSAICLDGGRDHQSDFLSVYVVYIDVDAGYTTKCCPIGLRYCNAVKKDAATIKSYVDEIFEKIGWPTDFLSKMFCIADGAHAMKRFGEIFCRAYVRCSSHALHLVGHHTVNPYHKTMSRLIPREKELLKEAQKLFEDADKLVSVFRNNREVSSRLQKLPVKAAPTRWLSVRNSLTDLLDSIPTAYSVLHLLPTEQQRLLQDVGKNIEVLQFLVDILAFLEKPIIRLQASNTITLNLVPSVFKELVDRLEDIMSKVAVTHADSDNVELLHLIAKLALEATMRQQSETVQGVHLAADFLSPRLRTVHKLSDDERDSAIACLKKIDSTILSAKELPNEDPVHAQDDFISSFFTLSAPSNHSSVPNLIDEIVRFESLTSNLDANIFWLRHRETFPRLFLVSRVIFSIPASETASERMFSRCVRIAGNPFLMRT</sequence>
<dbReference type="Proteomes" id="UP000835052">
    <property type="component" value="Unassembled WGS sequence"/>
</dbReference>
<keyword evidence="3" id="KW-1185">Reference proteome</keyword>
<accession>A0A8S1HQJ9</accession>
<dbReference type="PANTHER" id="PTHR37432:SF1">
    <property type="entry name" value="HAT C-TERMINAL DIMERISATION DOMAIN-CONTAINING PROTEIN-RELATED"/>
    <property type="match status" value="1"/>
</dbReference>
<dbReference type="EMBL" id="CAJGYM010000054">
    <property type="protein sequence ID" value="CAD6195360.1"/>
    <property type="molecule type" value="Genomic_DNA"/>
</dbReference>
<name>A0A8S1HQJ9_9PELO</name>
<dbReference type="GO" id="GO:0046983">
    <property type="term" value="F:protein dimerization activity"/>
    <property type="evidence" value="ECO:0007669"/>
    <property type="project" value="InterPro"/>
</dbReference>
<proteinExistence type="predicted"/>
<evidence type="ECO:0000313" key="2">
    <source>
        <dbReference type="EMBL" id="CAD6195360.1"/>
    </source>
</evidence>
<reference evidence="2" key="1">
    <citation type="submission" date="2020-10" db="EMBL/GenBank/DDBJ databases">
        <authorList>
            <person name="Kikuchi T."/>
        </authorList>
    </citation>
    <scope>NUCLEOTIDE SEQUENCE</scope>
    <source>
        <strain evidence="2">NKZ352</strain>
    </source>
</reference>
<feature type="domain" description="HAT C-terminal dimerisation" evidence="1">
    <location>
        <begin position="547"/>
        <end position="597"/>
    </location>
</feature>
<protein>
    <recommendedName>
        <fullName evidence="1">HAT C-terminal dimerisation domain-containing protein</fullName>
    </recommendedName>
</protein>
<dbReference type="AlphaFoldDB" id="A0A8S1HQJ9"/>
<dbReference type="SUPFAM" id="SSF53098">
    <property type="entry name" value="Ribonuclease H-like"/>
    <property type="match status" value="1"/>
</dbReference>
<gene>
    <name evidence="2" type="ORF">CAUJ_LOCUS11279</name>
</gene>
<dbReference type="Pfam" id="PF05699">
    <property type="entry name" value="Dimer_Tnp_hAT"/>
    <property type="match status" value="1"/>
</dbReference>